<dbReference type="RefSeq" id="WP_011725471.1">
    <property type="nucleotide sequence ID" value="NC_008595.1"/>
</dbReference>
<keyword evidence="1" id="KW-0812">Transmembrane</keyword>
<accession>A0A0H2ZYE9</accession>
<gene>
    <name evidence="2" type="ordered locus">MAV_3443</name>
</gene>
<dbReference type="EMBL" id="CP000479">
    <property type="protein sequence ID" value="ABK66796.1"/>
    <property type="molecule type" value="Genomic_DNA"/>
</dbReference>
<dbReference type="Proteomes" id="UP000001574">
    <property type="component" value="Chromosome"/>
</dbReference>
<proteinExistence type="predicted"/>
<feature type="transmembrane region" description="Helical" evidence="1">
    <location>
        <begin position="105"/>
        <end position="126"/>
    </location>
</feature>
<evidence type="ECO:0000256" key="1">
    <source>
        <dbReference type="SAM" id="Phobius"/>
    </source>
</evidence>
<dbReference type="KEGG" id="mav:MAV_3443"/>
<evidence type="ECO:0000313" key="2">
    <source>
        <dbReference type="EMBL" id="ABK66796.1"/>
    </source>
</evidence>
<name>A0A0H2ZYE9_MYCA1</name>
<evidence type="ECO:0000313" key="3">
    <source>
        <dbReference type="Proteomes" id="UP000001574"/>
    </source>
</evidence>
<feature type="transmembrane region" description="Helical" evidence="1">
    <location>
        <begin position="36"/>
        <end position="53"/>
    </location>
</feature>
<dbReference type="AlphaFoldDB" id="A0A0H2ZYE9"/>
<dbReference type="HOGENOM" id="CLU_085344_0_0_11"/>
<sequence>MPNSEASGGWGRVLRYAFGVALLLVTVVATSAGVQWYLSLIGFCTALLFVLGRRRIFRPGVNRSGNEIVCRYLPWYEGNAYVLNVLVPLLGAASVGAGFAPGNPVWLRVTGIILLIPTPLFVYSAVRMWRRCILCISPSALTVRLAAPKAEFIKIPRECVLSIVPKIPNGAGSRSYQVEISYRAADSNSDHTVLLGPQLSVQPINLLNALAAWKDATDDNPSELLDRVERILRGHSTARV</sequence>
<protein>
    <submittedName>
        <fullName evidence="2">Uncharacterized protein</fullName>
    </submittedName>
</protein>
<reference evidence="2 3" key="1">
    <citation type="submission" date="2006-10" db="EMBL/GenBank/DDBJ databases">
        <authorList>
            <person name="Fleischmann R.D."/>
            <person name="Dodson R.J."/>
            <person name="Haft D.H."/>
            <person name="Merkel J.S."/>
            <person name="Nelson W.C."/>
            <person name="Fraser C.M."/>
        </authorList>
    </citation>
    <scope>NUCLEOTIDE SEQUENCE [LARGE SCALE GENOMIC DNA]</scope>
    <source>
        <strain evidence="2 3">104</strain>
    </source>
</reference>
<keyword evidence="1" id="KW-1133">Transmembrane helix</keyword>
<feature type="transmembrane region" description="Helical" evidence="1">
    <location>
        <begin position="12"/>
        <end position="30"/>
    </location>
</feature>
<keyword evidence="1" id="KW-0472">Membrane</keyword>
<feature type="transmembrane region" description="Helical" evidence="1">
    <location>
        <begin position="81"/>
        <end position="99"/>
    </location>
</feature>
<organism evidence="2 3">
    <name type="scientific">Mycobacterium avium (strain 104)</name>
    <dbReference type="NCBI Taxonomy" id="243243"/>
    <lineage>
        <taxon>Bacteria</taxon>
        <taxon>Bacillati</taxon>
        <taxon>Actinomycetota</taxon>
        <taxon>Actinomycetes</taxon>
        <taxon>Mycobacteriales</taxon>
        <taxon>Mycobacteriaceae</taxon>
        <taxon>Mycobacterium</taxon>
        <taxon>Mycobacterium avium complex (MAC)</taxon>
    </lineage>
</organism>